<dbReference type="SUPFAM" id="SSF158544">
    <property type="entry name" value="GspK insert domain-like"/>
    <property type="match status" value="1"/>
</dbReference>
<evidence type="ECO:0000256" key="6">
    <source>
        <dbReference type="ARBA" id="ARBA00022692"/>
    </source>
</evidence>
<keyword evidence="12" id="KW-1185">Reference proteome</keyword>
<keyword evidence="9" id="KW-0472">Membrane</keyword>
<evidence type="ECO:0000313" key="11">
    <source>
        <dbReference type="EMBL" id="TXS91217.1"/>
    </source>
</evidence>
<dbReference type="AlphaFoldDB" id="A0A5C8ZUS0"/>
<organism evidence="11 12">
    <name type="scientific">Parahaliea maris</name>
    <dbReference type="NCBI Taxonomy" id="2716870"/>
    <lineage>
        <taxon>Bacteria</taxon>
        <taxon>Pseudomonadati</taxon>
        <taxon>Pseudomonadota</taxon>
        <taxon>Gammaproteobacteria</taxon>
        <taxon>Cellvibrionales</taxon>
        <taxon>Halieaceae</taxon>
        <taxon>Parahaliea</taxon>
    </lineage>
</organism>
<comment type="similarity">
    <text evidence="2">Belongs to the GSP K family.</text>
</comment>
<protein>
    <submittedName>
        <fullName evidence="11">General secretion pathway protein GspK</fullName>
    </submittedName>
</protein>
<name>A0A5C8ZUS0_9GAMM</name>
<evidence type="ECO:0000256" key="4">
    <source>
        <dbReference type="ARBA" id="ARBA00022475"/>
    </source>
</evidence>
<keyword evidence="6" id="KW-0812">Transmembrane</keyword>
<dbReference type="InterPro" id="IPR005628">
    <property type="entry name" value="GspK"/>
</dbReference>
<evidence type="ECO:0000259" key="10">
    <source>
        <dbReference type="Pfam" id="PF21687"/>
    </source>
</evidence>
<dbReference type="GO" id="GO:0009306">
    <property type="term" value="P:protein secretion"/>
    <property type="evidence" value="ECO:0007669"/>
    <property type="project" value="InterPro"/>
</dbReference>
<evidence type="ECO:0000256" key="1">
    <source>
        <dbReference type="ARBA" id="ARBA00004533"/>
    </source>
</evidence>
<gene>
    <name evidence="11" type="ORF">FV139_15860</name>
</gene>
<evidence type="ECO:0000256" key="5">
    <source>
        <dbReference type="ARBA" id="ARBA00022519"/>
    </source>
</evidence>
<dbReference type="PANTHER" id="PTHR38831">
    <property type="entry name" value="TYPE II SECRETION SYSTEM PROTEIN K"/>
    <property type="match status" value="1"/>
</dbReference>
<evidence type="ECO:0000313" key="12">
    <source>
        <dbReference type="Proteomes" id="UP000321039"/>
    </source>
</evidence>
<accession>A0A5C8ZUS0</accession>
<dbReference type="EMBL" id="VRZA01000006">
    <property type="protein sequence ID" value="TXS91217.1"/>
    <property type="molecule type" value="Genomic_DNA"/>
</dbReference>
<dbReference type="InterPro" id="IPR038072">
    <property type="entry name" value="GspK_central_sf"/>
</dbReference>
<comment type="caution">
    <text evidence="11">The sequence shown here is derived from an EMBL/GenBank/DDBJ whole genome shotgun (WGS) entry which is preliminary data.</text>
</comment>
<proteinExistence type="inferred from homology"/>
<evidence type="ECO:0000256" key="3">
    <source>
        <dbReference type="ARBA" id="ARBA00022448"/>
    </source>
</evidence>
<dbReference type="PANTHER" id="PTHR38831:SF2">
    <property type="entry name" value="TYPE II SECRETION SYSTEM PROTEIN K"/>
    <property type="match status" value="1"/>
</dbReference>
<evidence type="ECO:0000256" key="7">
    <source>
        <dbReference type="ARBA" id="ARBA00022927"/>
    </source>
</evidence>
<evidence type="ECO:0000256" key="2">
    <source>
        <dbReference type="ARBA" id="ARBA00007246"/>
    </source>
</evidence>
<keyword evidence="8" id="KW-1133">Transmembrane helix</keyword>
<dbReference type="Proteomes" id="UP000321039">
    <property type="component" value="Unassembled WGS sequence"/>
</dbReference>
<sequence>MATVIEARRRGSGGAILLSALWLLVLMSLMVTALTWSTRYSIRAVSVIRDTIEARYLAEGAFQVVYGNLMQRRPDDRLLGDGEVLDIPIGEGHALVRVNDEHGKVDINYAGQALLARLFYSLDVEMSRADSLAAAILDYRDEDHLNLLNGAEDDDYQKRGLAWEAKDAPFTSIEELRQVLGMEPEIFEALRPLVTVHTLSRGVNPEVASLPVLMAISNDSEATLVNYVAQRRSSRSAGLPAPRPPSVDRRFLTRVRGVIYTLSAVGITGQGERSGLSTTIRLRRSSHDATITTLEWRPYLHSDVELEQVSVNEYSRMSPSPSLSGEQDAG</sequence>
<comment type="subcellular location">
    <subcellularLocation>
        <location evidence="1">Cell inner membrane</location>
    </subcellularLocation>
</comment>
<dbReference type="InterPro" id="IPR049031">
    <property type="entry name" value="T2SSK_SAM-like_1st"/>
</dbReference>
<dbReference type="GO" id="GO:0005886">
    <property type="term" value="C:plasma membrane"/>
    <property type="evidence" value="ECO:0007669"/>
    <property type="project" value="UniProtKB-SubCell"/>
</dbReference>
<keyword evidence="4" id="KW-1003">Cell membrane</keyword>
<feature type="domain" description="T2SS protein K first SAM-like" evidence="10">
    <location>
        <begin position="108"/>
        <end position="196"/>
    </location>
</feature>
<dbReference type="Gene3D" id="1.10.40.60">
    <property type="entry name" value="EpsJ-like"/>
    <property type="match status" value="1"/>
</dbReference>
<keyword evidence="7" id="KW-0653">Protein transport</keyword>
<evidence type="ECO:0000256" key="9">
    <source>
        <dbReference type="ARBA" id="ARBA00023136"/>
    </source>
</evidence>
<reference evidence="11 12" key="1">
    <citation type="submission" date="2019-08" db="EMBL/GenBank/DDBJ databases">
        <title>Parahaliea maris sp. nov., isolated from the surface seawater.</title>
        <authorList>
            <person name="Liu Y."/>
        </authorList>
    </citation>
    <scope>NUCLEOTIDE SEQUENCE [LARGE SCALE GENOMIC DNA]</scope>
    <source>
        <strain evidence="11 12">HSLHS9</strain>
    </source>
</reference>
<dbReference type="RefSeq" id="WP_148069452.1">
    <property type="nucleotide sequence ID" value="NZ_VRZA01000006.1"/>
</dbReference>
<keyword evidence="3" id="KW-0813">Transport</keyword>
<evidence type="ECO:0000256" key="8">
    <source>
        <dbReference type="ARBA" id="ARBA00022989"/>
    </source>
</evidence>
<dbReference type="Pfam" id="PF21687">
    <property type="entry name" value="T2SSK_1st"/>
    <property type="match status" value="1"/>
</dbReference>
<keyword evidence="5" id="KW-0997">Cell inner membrane</keyword>